<dbReference type="Gene3D" id="3.40.190.10">
    <property type="entry name" value="Periplasmic binding protein-like II"/>
    <property type="match status" value="1"/>
</dbReference>
<dbReference type="PANTHER" id="PTHR43649:SF12">
    <property type="entry name" value="DIACETYLCHITOBIOSE BINDING PROTEIN DASA"/>
    <property type="match status" value="1"/>
</dbReference>
<dbReference type="InterPro" id="IPR050490">
    <property type="entry name" value="Bact_solute-bd_prot1"/>
</dbReference>
<dbReference type="Pfam" id="PF01547">
    <property type="entry name" value="SBP_bac_1"/>
    <property type="match status" value="1"/>
</dbReference>
<feature type="signal peptide" evidence="1">
    <location>
        <begin position="1"/>
        <end position="24"/>
    </location>
</feature>
<evidence type="ECO:0000256" key="1">
    <source>
        <dbReference type="SAM" id="SignalP"/>
    </source>
</evidence>
<comment type="caution">
    <text evidence="2">The sequence shown here is derived from an EMBL/GenBank/DDBJ whole genome shotgun (WGS) entry which is preliminary data.</text>
</comment>
<dbReference type="SUPFAM" id="SSF53850">
    <property type="entry name" value="Periplasmic binding protein-like II"/>
    <property type="match status" value="1"/>
</dbReference>
<accession>A0A388T3X6</accession>
<dbReference type="InterPro" id="IPR006059">
    <property type="entry name" value="SBP"/>
</dbReference>
<dbReference type="EMBL" id="BGZL01000012">
    <property type="protein sequence ID" value="GBQ02700.1"/>
    <property type="molecule type" value="Genomic_DNA"/>
</dbReference>
<dbReference type="PROSITE" id="PS51257">
    <property type="entry name" value="PROKAR_LIPOPROTEIN"/>
    <property type="match status" value="1"/>
</dbReference>
<keyword evidence="1" id="KW-0732">Signal</keyword>
<dbReference type="AlphaFoldDB" id="A0A388T3X6"/>
<dbReference type="RefSeq" id="WP_245991411.1">
    <property type="nucleotide sequence ID" value="NZ_BGZL01000012.1"/>
</dbReference>
<proteinExistence type="predicted"/>
<organism evidence="2 3">
    <name type="scientific">Streptomyces spongiicola</name>
    <dbReference type="NCBI Taxonomy" id="1690221"/>
    <lineage>
        <taxon>Bacteria</taxon>
        <taxon>Bacillati</taxon>
        <taxon>Actinomycetota</taxon>
        <taxon>Actinomycetes</taxon>
        <taxon>Kitasatosporales</taxon>
        <taxon>Streptomycetaceae</taxon>
        <taxon>Streptomyces</taxon>
    </lineage>
</organism>
<protein>
    <submittedName>
        <fullName evidence="2">Sugar ABC transporter substrate-binding protein</fullName>
    </submittedName>
</protein>
<name>A0A388T3X6_9ACTN</name>
<evidence type="ECO:0000313" key="3">
    <source>
        <dbReference type="Proteomes" id="UP000265354"/>
    </source>
</evidence>
<dbReference type="PANTHER" id="PTHR43649">
    <property type="entry name" value="ARABINOSE-BINDING PROTEIN-RELATED"/>
    <property type="match status" value="1"/>
</dbReference>
<gene>
    <name evidence="2" type="ORF">SSP531S_41630</name>
</gene>
<feature type="chain" id="PRO_5038961086" evidence="1">
    <location>
        <begin position="25"/>
        <end position="457"/>
    </location>
</feature>
<reference evidence="2 3" key="1">
    <citation type="submission" date="2018-07" db="EMBL/GenBank/DDBJ databases">
        <title>Whole Genome Shotgun Sequence of Streptomyces spongiicola strain 531S.</title>
        <authorList>
            <person name="Dohra H."/>
            <person name="Kodani S."/>
        </authorList>
    </citation>
    <scope>NUCLEOTIDE SEQUENCE [LARGE SCALE GENOMIC DNA]</scope>
    <source>
        <strain evidence="2 3">531S</strain>
    </source>
</reference>
<dbReference type="Proteomes" id="UP000265354">
    <property type="component" value="Unassembled WGS sequence"/>
</dbReference>
<evidence type="ECO:0000313" key="2">
    <source>
        <dbReference type="EMBL" id="GBQ02700.1"/>
    </source>
</evidence>
<sequence length="457" mass="49251">MSLPTRRPMLRRALVALTVLPLLAAAACGSPDSDGSDGSAPSEAAACEKSKGKVELSYWSWIPGVDKAVAEWNRQNPDIKVNVKSTPAGNAGTYQNMSNALKAGNAPDLGQIEYDSLASFRLQDGLTDIAACAGVKDAGADFVDWTWSQVTFGTGGEDGVWAVPQDTGPMALFYRKDLFDKHGIAVPQTWAQYYEAARKLKKADPKAYITHFSQTDPNWFSGLLWQKGANMFGQDGDTWKVDVGSPSGGEVADYWQKMIDEKLVATDLQGFSPALYKAWNDGEVATWVSAAWGYSTIRDNAESTSGKWAVAPMPQWSAGEKKAGNWGGSTTAVLKDSEHPHEASKFALWLNTDPKALEILNREGGLYPAASAGLQLEALQQPVDFYGGQKVFDTFAEASRNVNTDWTFGPTMTDTYRFMGDGIAGALGGKGTLRDALEAADAKTVDSLKKQSLEVAE</sequence>